<reference evidence="2 3" key="1">
    <citation type="journal article" date="2024" name="J Genomics">
        <title>Draft genome sequencing and assembly of Favolaschia claudopus CIRM-BRFM 2984 isolated from oak limbs.</title>
        <authorList>
            <person name="Navarro D."/>
            <person name="Drula E."/>
            <person name="Chaduli D."/>
            <person name="Cazenave R."/>
            <person name="Ahrendt S."/>
            <person name="Wang J."/>
            <person name="Lipzen A."/>
            <person name="Daum C."/>
            <person name="Barry K."/>
            <person name="Grigoriev I.V."/>
            <person name="Favel A."/>
            <person name="Rosso M.N."/>
            <person name="Martin F."/>
        </authorList>
    </citation>
    <scope>NUCLEOTIDE SEQUENCE [LARGE SCALE GENOMIC DNA]</scope>
    <source>
        <strain evidence="2 3">CIRM-BRFM 2984</strain>
    </source>
</reference>
<feature type="compositionally biased region" description="Basic and acidic residues" evidence="1">
    <location>
        <begin position="462"/>
        <end position="479"/>
    </location>
</feature>
<organism evidence="2 3">
    <name type="scientific">Favolaschia claudopus</name>
    <dbReference type="NCBI Taxonomy" id="2862362"/>
    <lineage>
        <taxon>Eukaryota</taxon>
        <taxon>Fungi</taxon>
        <taxon>Dikarya</taxon>
        <taxon>Basidiomycota</taxon>
        <taxon>Agaricomycotina</taxon>
        <taxon>Agaricomycetes</taxon>
        <taxon>Agaricomycetidae</taxon>
        <taxon>Agaricales</taxon>
        <taxon>Marasmiineae</taxon>
        <taxon>Mycenaceae</taxon>
        <taxon>Favolaschia</taxon>
    </lineage>
</organism>
<gene>
    <name evidence="2" type="ORF">R3P38DRAFT_2806942</name>
</gene>
<feature type="compositionally biased region" description="Polar residues" evidence="1">
    <location>
        <begin position="451"/>
        <end position="461"/>
    </location>
</feature>
<sequence>MAAVPSWQPGRTSRATQGRCSSVDSGLCLQCALAKLQICVPQRSLGQPSSGKRDELWFRVEKFSGGNVGAIEKRENVLAIIWVQRQEKTEQVFERHCRIQDMHWNTLRWHNRATNPYPHSHRSPPPPPQKIQRTQQTVGKGPRLGGREVREQRNTTRFKIKEIHTVRNSLFAFSLSNYETEEASKTRSSAHQTVWQVSYRAEPRDSMGKAAARELSWAAAALEEARGEILDGIERRRTIIPAHKLENLRHRKAWEKEPIAWGGEKMVGGSKRGVTRSNRRGNIHQLHVLVGLRTGWQWYFPWWSAADCTLSVSHPETSQSIQPTLDWVSGWMRKGYGNGFEMQQYNGQEVHRKQGDIDQQRIDRARCEEEEDLNLASHPRNVVEARLPRIKHAASRVSNAVTRKRVGTEMGGPRVPALEPGTFQAQRLLSLSIHSPPATAMEEKNKKFRSKTPTQAAFQTRSRTDSGMRMHNEKPIQDE</sequence>
<dbReference type="AlphaFoldDB" id="A0AAV9ZJ91"/>
<keyword evidence="3" id="KW-1185">Reference proteome</keyword>
<dbReference type="EMBL" id="JAWWNJ010000141">
    <property type="protein sequence ID" value="KAK6984182.1"/>
    <property type="molecule type" value="Genomic_DNA"/>
</dbReference>
<protein>
    <submittedName>
        <fullName evidence="2">Uncharacterized protein</fullName>
    </submittedName>
</protein>
<evidence type="ECO:0000256" key="1">
    <source>
        <dbReference type="SAM" id="MobiDB-lite"/>
    </source>
</evidence>
<name>A0AAV9ZJ91_9AGAR</name>
<feature type="region of interest" description="Disordered" evidence="1">
    <location>
        <begin position="440"/>
        <end position="479"/>
    </location>
</feature>
<accession>A0AAV9ZJ91</accession>
<feature type="region of interest" description="Disordered" evidence="1">
    <location>
        <begin position="113"/>
        <end position="153"/>
    </location>
</feature>
<proteinExistence type="predicted"/>
<evidence type="ECO:0000313" key="2">
    <source>
        <dbReference type="EMBL" id="KAK6984182.1"/>
    </source>
</evidence>
<evidence type="ECO:0000313" key="3">
    <source>
        <dbReference type="Proteomes" id="UP001362999"/>
    </source>
</evidence>
<comment type="caution">
    <text evidence="2">The sequence shown here is derived from an EMBL/GenBank/DDBJ whole genome shotgun (WGS) entry which is preliminary data.</text>
</comment>
<dbReference type="Proteomes" id="UP001362999">
    <property type="component" value="Unassembled WGS sequence"/>
</dbReference>